<dbReference type="PANTHER" id="PTHR30480:SF13">
    <property type="entry name" value="BETA-HEXOSAMINIDASE"/>
    <property type="match status" value="1"/>
</dbReference>
<dbReference type="GO" id="GO:0005975">
    <property type="term" value="P:carbohydrate metabolic process"/>
    <property type="evidence" value="ECO:0007669"/>
    <property type="project" value="InterPro"/>
</dbReference>
<name>A0A9D1H5A8_9FIRM</name>
<comment type="similarity">
    <text evidence="2">Belongs to the glycosyl hydrolase 3 family.</text>
</comment>
<dbReference type="PANTHER" id="PTHR30480">
    <property type="entry name" value="BETA-HEXOSAMINIDASE-RELATED"/>
    <property type="match status" value="1"/>
</dbReference>
<gene>
    <name evidence="8" type="ORF">IAA60_09440</name>
</gene>
<dbReference type="Pfam" id="PF00933">
    <property type="entry name" value="Glyco_hydro_3"/>
    <property type="match status" value="1"/>
</dbReference>
<evidence type="ECO:0000256" key="4">
    <source>
        <dbReference type="ARBA" id="ARBA00022801"/>
    </source>
</evidence>
<dbReference type="InterPro" id="IPR036962">
    <property type="entry name" value="Glyco_hydro_3_N_sf"/>
</dbReference>
<organism evidence="8 9">
    <name type="scientific">Candidatus Ornithomonoglobus intestinigallinarum</name>
    <dbReference type="NCBI Taxonomy" id="2840894"/>
    <lineage>
        <taxon>Bacteria</taxon>
        <taxon>Bacillati</taxon>
        <taxon>Bacillota</taxon>
        <taxon>Clostridia</taxon>
        <taxon>Candidatus Ornithomonoglobus</taxon>
    </lineage>
</organism>
<reference evidence="8" key="1">
    <citation type="submission" date="2020-10" db="EMBL/GenBank/DDBJ databases">
        <authorList>
            <person name="Gilroy R."/>
        </authorList>
    </citation>
    <scope>NUCLEOTIDE SEQUENCE</scope>
    <source>
        <strain evidence="8">CHK181-108</strain>
    </source>
</reference>
<proteinExistence type="inferred from homology"/>
<evidence type="ECO:0000313" key="8">
    <source>
        <dbReference type="EMBL" id="HIT86106.1"/>
    </source>
</evidence>
<evidence type="ECO:0000256" key="1">
    <source>
        <dbReference type="ARBA" id="ARBA00001231"/>
    </source>
</evidence>
<dbReference type="SUPFAM" id="SSF51445">
    <property type="entry name" value="(Trans)glycosidases"/>
    <property type="match status" value="1"/>
</dbReference>
<evidence type="ECO:0000256" key="3">
    <source>
        <dbReference type="ARBA" id="ARBA00012663"/>
    </source>
</evidence>
<comment type="caution">
    <text evidence="8">The sequence shown here is derived from an EMBL/GenBank/DDBJ whole genome shotgun (WGS) entry which is preliminary data.</text>
</comment>
<evidence type="ECO:0000256" key="6">
    <source>
        <dbReference type="SAM" id="SignalP"/>
    </source>
</evidence>
<comment type="catalytic activity">
    <reaction evidence="1">
        <text>Hydrolysis of terminal non-reducing N-acetyl-D-hexosamine residues in N-acetyl-beta-D-hexosaminides.</text>
        <dbReference type="EC" id="3.2.1.52"/>
    </reaction>
</comment>
<dbReference type="EC" id="3.2.1.52" evidence="3"/>
<keyword evidence="4" id="KW-0378">Hydrolase</keyword>
<dbReference type="InterPro" id="IPR017853">
    <property type="entry name" value="GH"/>
</dbReference>
<evidence type="ECO:0000256" key="2">
    <source>
        <dbReference type="ARBA" id="ARBA00005336"/>
    </source>
</evidence>
<keyword evidence="6" id="KW-0732">Signal</keyword>
<dbReference type="AlphaFoldDB" id="A0A9D1H5A8"/>
<accession>A0A9D1H5A8</accession>
<dbReference type="InterPro" id="IPR050226">
    <property type="entry name" value="NagZ_Beta-hexosaminidase"/>
</dbReference>
<evidence type="ECO:0000256" key="5">
    <source>
        <dbReference type="ARBA" id="ARBA00023295"/>
    </source>
</evidence>
<dbReference type="GO" id="GO:0004563">
    <property type="term" value="F:beta-N-acetylhexosaminidase activity"/>
    <property type="evidence" value="ECO:0007669"/>
    <property type="project" value="UniProtKB-EC"/>
</dbReference>
<feature type="domain" description="Glycoside hydrolase family 3 N-terminal" evidence="7">
    <location>
        <begin position="31"/>
        <end position="339"/>
    </location>
</feature>
<dbReference type="GO" id="GO:0009254">
    <property type="term" value="P:peptidoglycan turnover"/>
    <property type="evidence" value="ECO:0007669"/>
    <property type="project" value="TreeGrafter"/>
</dbReference>
<dbReference type="PROSITE" id="PS51257">
    <property type="entry name" value="PROKAR_LIPOPROTEIN"/>
    <property type="match status" value="1"/>
</dbReference>
<protein>
    <recommendedName>
        <fullName evidence="3">beta-N-acetylhexosaminidase</fullName>
        <ecNumber evidence="3">3.2.1.52</ecNumber>
    </recommendedName>
</protein>
<dbReference type="InterPro" id="IPR001764">
    <property type="entry name" value="Glyco_hydro_3_N"/>
</dbReference>
<keyword evidence="5" id="KW-0326">Glycosidase</keyword>
<dbReference type="Gene3D" id="3.20.20.300">
    <property type="entry name" value="Glycoside hydrolase, family 3, N-terminal domain"/>
    <property type="match status" value="1"/>
</dbReference>
<sequence length="346" mass="37397">MKVKKILVLASAAMLLCSCGAERGAVETMTAEEKAAQLLLVRCEPDMSGIIERGAGGIVMFARDFEDLTRDEVIEKIEGFQKDADIPLIIATDEEGGTVVRVSSNPYLRHEPFESPAYYYRSGGMDGLINAAAERSELLAELGVNMNLAPVADVSTDPDDFIYKRSLGEDAETTAQYVAEAVKAAKRSGIASCLKHFPGYGSNADTHTGSAVDTRPFDEFVNKDFLPFEAGIAEGAEAVLVSHNIVTCMDKELPASLSPSVHNVLRTNLKYNGLVITDDMDMDAVGTYEEAYIKAVNAGNDMLIVSDFEKALNEITGGINDGSISESTVNTAVERIMRVKSEFIKK</sequence>
<reference evidence="8" key="2">
    <citation type="journal article" date="2021" name="PeerJ">
        <title>Extensive microbial diversity within the chicken gut microbiome revealed by metagenomics and culture.</title>
        <authorList>
            <person name="Gilroy R."/>
            <person name="Ravi A."/>
            <person name="Getino M."/>
            <person name="Pursley I."/>
            <person name="Horton D.L."/>
            <person name="Alikhan N.F."/>
            <person name="Baker D."/>
            <person name="Gharbi K."/>
            <person name="Hall N."/>
            <person name="Watson M."/>
            <person name="Adriaenssens E.M."/>
            <person name="Foster-Nyarko E."/>
            <person name="Jarju S."/>
            <person name="Secka A."/>
            <person name="Antonio M."/>
            <person name="Oren A."/>
            <person name="Chaudhuri R.R."/>
            <person name="La Ragione R."/>
            <person name="Hildebrand F."/>
            <person name="Pallen M.J."/>
        </authorList>
    </citation>
    <scope>NUCLEOTIDE SEQUENCE</scope>
    <source>
        <strain evidence="8">CHK181-108</strain>
    </source>
</reference>
<feature type="chain" id="PRO_5039393445" description="beta-N-acetylhexosaminidase" evidence="6">
    <location>
        <begin position="21"/>
        <end position="346"/>
    </location>
</feature>
<evidence type="ECO:0000313" key="9">
    <source>
        <dbReference type="Proteomes" id="UP000824165"/>
    </source>
</evidence>
<feature type="signal peptide" evidence="6">
    <location>
        <begin position="1"/>
        <end position="20"/>
    </location>
</feature>
<evidence type="ECO:0000259" key="7">
    <source>
        <dbReference type="Pfam" id="PF00933"/>
    </source>
</evidence>
<dbReference type="EMBL" id="DVLU01000103">
    <property type="protein sequence ID" value="HIT86106.1"/>
    <property type="molecule type" value="Genomic_DNA"/>
</dbReference>
<dbReference type="Proteomes" id="UP000824165">
    <property type="component" value="Unassembled WGS sequence"/>
</dbReference>